<dbReference type="EMBL" id="JRKL02001518">
    <property type="protein sequence ID" value="KAF3963579.1"/>
    <property type="molecule type" value="Genomic_DNA"/>
</dbReference>
<evidence type="ECO:0000313" key="2">
    <source>
        <dbReference type="EMBL" id="KAF3963579.1"/>
    </source>
</evidence>
<feature type="compositionally biased region" description="Basic and acidic residues" evidence="1">
    <location>
        <begin position="83"/>
        <end position="94"/>
    </location>
</feature>
<reference evidence="2" key="1">
    <citation type="submission" date="2020-03" db="EMBL/GenBank/DDBJ databases">
        <title>Castanea mollissima Vanexum genome sequencing.</title>
        <authorList>
            <person name="Staton M."/>
        </authorList>
    </citation>
    <scope>NUCLEOTIDE SEQUENCE</scope>
    <source>
        <tissue evidence="2">Leaf</tissue>
    </source>
</reference>
<dbReference type="OrthoDB" id="1752359at2759"/>
<accession>A0A8J4RA54</accession>
<dbReference type="Proteomes" id="UP000737018">
    <property type="component" value="Unassembled WGS sequence"/>
</dbReference>
<comment type="caution">
    <text evidence="2">The sequence shown here is derived from an EMBL/GenBank/DDBJ whole genome shotgun (WGS) entry which is preliminary data.</text>
</comment>
<gene>
    <name evidence="2" type="ORF">CMV_012052</name>
</gene>
<evidence type="ECO:0000313" key="3">
    <source>
        <dbReference type="Proteomes" id="UP000737018"/>
    </source>
</evidence>
<feature type="region of interest" description="Disordered" evidence="1">
    <location>
        <begin position="67"/>
        <end position="96"/>
    </location>
</feature>
<protein>
    <submittedName>
        <fullName evidence="2">Uncharacterized protein</fullName>
    </submittedName>
</protein>
<proteinExistence type="predicted"/>
<organism evidence="2 3">
    <name type="scientific">Castanea mollissima</name>
    <name type="common">Chinese chestnut</name>
    <dbReference type="NCBI Taxonomy" id="60419"/>
    <lineage>
        <taxon>Eukaryota</taxon>
        <taxon>Viridiplantae</taxon>
        <taxon>Streptophyta</taxon>
        <taxon>Embryophyta</taxon>
        <taxon>Tracheophyta</taxon>
        <taxon>Spermatophyta</taxon>
        <taxon>Magnoliopsida</taxon>
        <taxon>eudicotyledons</taxon>
        <taxon>Gunneridae</taxon>
        <taxon>Pentapetalae</taxon>
        <taxon>rosids</taxon>
        <taxon>fabids</taxon>
        <taxon>Fagales</taxon>
        <taxon>Fagaceae</taxon>
        <taxon>Castanea</taxon>
    </lineage>
</organism>
<evidence type="ECO:0000256" key="1">
    <source>
        <dbReference type="SAM" id="MobiDB-lite"/>
    </source>
</evidence>
<dbReference type="AlphaFoldDB" id="A0A8J4RA54"/>
<name>A0A8J4RA54_9ROSI</name>
<sequence>MLIWRKFLRFLLKGGARRSFLNLDTLYAYCGGPVPTEETQQLDHFSRICGGSSTQAAHASKKRRYTFDVQSSGKGAGGSNTRPEVREGATDPPRHGVGKGLMTFQGPIVPPPLPLLVKDKEYAVDTARSIVQDVDLYECFEYETNPLGDSSLHDMIWGLVRMCALQVRCMSREALIKRLNERIGYKANAKQKFKESSHFLF</sequence>
<keyword evidence="3" id="KW-1185">Reference proteome</keyword>